<dbReference type="EC" id="4.1.2.25" evidence="6"/>
<comment type="function">
    <text evidence="6">Catalyzes the conversion of 7,8-dihydroneopterin to 6-hydroxymethyl-7,8-dihydropterin.</text>
</comment>
<comment type="caution">
    <text evidence="8">The sequence shown here is derived from an EMBL/GenBank/DDBJ whole genome shotgun (WGS) entry which is preliminary data.</text>
</comment>
<comment type="pathway">
    <text evidence="2 6">Cofactor biosynthesis; tetrahydrofolate biosynthesis; 2-amino-4-hydroxy-6-hydroxymethyl-7,8-dihydropteridine diphosphate from 7,8-dihydroneopterin triphosphate: step 3/4.</text>
</comment>
<dbReference type="NCBIfam" id="TIGR00526">
    <property type="entry name" value="folB_dom"/>
    <property type="match status" value="1"/>
</dbReference>
<dbReference type="GO" id="GO:0004150">
    <property type="term" value="F:dihydroneopterin aldolase activity"/>
    <property type="evidence" value="ECO:0007669"/>
    <property type="project" value="UniProtKB-UniRule"/>
</dbReference>
<gene>
    <name evidence="8" type="ORF">BI308_16770</name>
</gene>
<dbReference type="EMBL" id="MLAW01000031">
    <property type="protein sequence ID" value="OJJ24452.1"/>
    <property type="molecule type" value="Genomic_DNA"/>
</dbReference>
<comment type="similarity">
    <text evidence="3 6">Belongs to the DHNA family.</text>
</comment>
<dbReference type="UniPathway" id="UPA00077">
    <property type="reaction ID" value="UER00154"/>
</dbReference>
<dbReference type="GO" id="GO:0046656">
    <property type="term" value="P:folic acid biosynthetic process"/>
    <property type="evidence" value="ECO:0007669"/>
    <property type="project" value="UniProtKB-UniRule"/>
</dbReference>
<proteinExistence type="inferred from homology"/>
<dbReference type="Proteomes" id="UP000183940">
    <property type="component" value="Unassembled WGS sequence"/>
</dbReference>
<reference evidence="8" key="1">
    <citation type="submission" date="2016-10" db="EMBL/GenBank/DDBJ databases">
        <title>CRISPR-Cas defence system in Roseofilum reptotaenium: evidence of a bacteriophage-cyanobacterium arms race in the coral black band disease.</title>
        <authorList>
            <person name="Buerger P."/>
            <person name="Wood-Charlson E.M."/>
            <person name="Weynberg K.D."/>
            <person name="Willis B."/>
            <person name="Van Oppen M.J."/>
        </authorList>
    </citation>
    <scope>NUCLEOTIDE SEQUENCE [LARGE SCALE GENOMIC DNA]</scope>
    <source>
        <strain evidence="8">AO1-A</strain>
    </source>
</reference>
<keyword evidence="4 6" id="KW-0289">Folate biosynthesis</keyword>
<evidence type="ECO:0000256" key="1">
    <source>
        <dbReference type="ARBA" id="ARBA00001353"/>
    </source>
</evidence>
<evidence type="ECO:0000259" key="7">
    <source>
        <dbReference type="SMART" id="SM00905"/>
    </source>
</evidence>
<evidence type="ECO:0000256" key="5">
    <source>
        <dbReference type="ARBA" id="ARBA00023239"/>
    </source>
</evidence>
<evidence type="ECO:0000256" key="4">
    <source>
        <dbReference type="ARBA" id="ARBA00022909"/>
    </source>
</evidence>
<dbReference type="Gene3D" id="3.30.1130.10">
    <property type="match status" value="1"/>
</dbReference>
<dbReference type="InterPro" id="IPR006157">
    <property type="entry name" value="FolB_dom"/>
</dbReference>
<evidence type="ECO:0000256" key="3">
    <source>
        <dbReference type="ARBA" id="ARBA00005708"/>
    </source>
</evidence>
<dbReference type="GO" id="GO:0046654">
    <property type="term" value="P:tetrahydrofolate biosynthetic process"/>
    <property type="evidence" value="ECO:0007669"/>
    <property type="project" value="UniProtKB-UniRule"/>
</dbReference>
<dbReference type="AlphaFoldDB" id="A0A1L9QP97"/>
<dbReference type="PANTHER" id="PTHR42844:SF1">
    <property type="entry name" value="DIHYDRONEOPTERIN ALDOLASE 1-RELATED"/>
    <property type="match status" value="1"/>
</dbReference>
<keyword evidence="5 6" id="KW-0456">Lyase</keyword>
<dbReference type="CDD" id="cd00534">
    <property type="entry name" value="DHNA_DHNTPE"/>
    <property type="match status" value="1"/>
</dbReference>
<organism evidence="8 9">
    <name type="scientific">Roseofilum reptotaenium AO1-A</name>
    <dbReference type="NCBI Taxonomy" id="1925591"/>
    <lineage>
        <taxon>Bacteria</taxon>
        <taxon>Bacillati</taxon>
        <taxon>Cyanobacteriota</taxon>
        <taxon>Cyanophyceae</taxon>
        <taxon>Desertifilales</taxon>
        <taxon>Desertifilaceae</taxon>
        <taxon>Roseofilum</taxon>
    </lineage>
</organism>
<sequence>MDCIHVSNIRCYGYIGYLPEEKILGQWFTVELSLWLDVSVSGASDDLDDTFNYCEAIEIVKGIVSSNKFDLIEKLATAIADELLNRENQPHQRPPLQKVGVRVIKSPPIPDFGGQVTVDITRTNPQFA</sequence>
<dbReference type="Pfam" id="PF02152">
    <property type="entry name" value="FolB"/>
    <property type="match status" value="1"/>
</dbReference>
<evidence type="ECO:0000313" key="9">
    <source>
        <dbReference type="Proteomes" id="UP000183940"/>
    </source>
</evidence>
<evidence type="ECO:0000313" key="8">
    <source>
        <dbReference type="EMBL" id="OJJ24452.1"/>
    </source>
</evidence>
<dbReference type="NCBIfam" id="TIGR00525">
    <property type="entry name" value="folB"/>
    <property type="match status" value="1"/>
</dbReference>
<name>A0A1L9QP97_9CYAN</name>
<feature type="domain" description="Dihydroneopterin aldolase/epimerase" evidence="7">
    <location>
        <begin position="4"/>
        <end position="122"/>
    </location>
</feature>
<dbReference type="GO" id="GO:0005737">
    <property type="term" value="C:cytoplasm"/>
    <property type="evidence" value="ECO:0007669"/>
    <property type="project" value="TreeGrafter"/>
</dbReference>
<dbReference type="PANTHER" id="PTHR42844">
    <property type="entry name" value="DIHYDRONEOPTERIN ALDOLASE 1-RELATED"/>
    <property type="match status" value="1"/>
</dbReference>
<accession>A0A1L9QP97</accession>
<protein>
    <recommendedName>
        <fullName evidence="6">7,8-dihydroneopterin aldolase</fullName>
        <ecNumber evidence="6">4.1.2.25</ecNumber>
    </recommendedName>
</protein>
<dbReference type="STRING" id="1925591.BI308_16770"/>
<dbReference type="SMART" id="SM00905">
    <property type="entry name" value="FolB"/>
    <property type="match status" value="1"/>
</dbReference>
<dbReference type="SUPFAM" id="SSF55620">
    <property type="entry name" value="Tetrahydrobiopterin biosynthesis enzymes-like"/>
    <property type="match status" value="1"/>
</dbReference>
<dbReference type="InterPro" id="IPR043133">
    <property type="entry name" value="GTP-CH-I_C/QueF"/>
</dbReference>
<comment type="catalytic activity">
    <reaction evidence="1 6">
        <text>7,8-dihydroneopterin = 6-hydroxymethyl-7,8-dihydropterin + glycolaldehyde</text>
        <dbReference type="Rhea" id="RHEA:10540"/>
        <dbReference type="ChEBI" id="CHEBI:17001"/>
        <dbReference type="ChEBI" id="CHEBI:17071"/>
        <dbReference type="ChEBI" id="CHEBI:44841"/>
        <dbReference type="EC" id="4.1.2.25"/>
    </reaction>
</comment>
<evidence type="ECO:0000256" key="6">
    <source>
        <dbReference type="RuleBase" id="RU362079"/>
    </source>
</evidence>
<dbReference type="InterPro" id="IPR006156">
    <property type="entry name" value="Dihydroneopterin_aldolase"/>
</dbReference>
<keyword evidence="9" id="KW-1185">Reference proteome</keyword>
<evidence type="ECO:0000256" key="2">
    <source>
        <dbReference type="ARBA" id="ARBA00005013"/>
    </source>
</evidence>